<name>A0ABX0XWK2_9ACTN</name>
<dbReference type="PROSITE" id="PS51168">
    <property type="entry name" value="CHORISMATE_MUT_2"/>
    <property type="match status" value="1"/>
</dbReference>
<dbReference type="SMART" id="SM00830">
    <property type="entry name" value="CM_2"/>
    <property type="match status" value="1"/>
</dbReference>
<dbReference type="RefSeq" id="WP_167925099.1">
    <property type="nucleotide sequence ID" value="NZ_JAATVY010000005.1"/>
</dbReference>
<dbReference type="InterPro" id="IPR010958">
    <property type="entry name" value="Chorismate_mutase_highGC-bac"/>
</dbReference>
<protein>
    <submittedName>
        <fullName evidence="3">Chorismate mutase</fullName>
        <ecNumber evidence="3">5.4.99.5</ecNumber>
    </submittedName>
</protein>
<dbReference type="Pfam" id="PF01817">
    <property type="entry name" value="CM_2"/>
    <property type="match status" value="1"/>
</dbReference>
<dbReference type="InterPro" id="IPR036263">
    <property type="entry name" value="Chorismate_II_sf"/>
</dbReference>
<dbReference type="EC" id="5.4.99.5" evidence="3"/>
<dbReference type="Gene3D" id="1.20.59.10">
    <property type="entry name" value="Chorismate mutase"/>
    <property type="match status" value="1"/>
</dbReference>
<dbReference type="InterPro" id="IPR002701">
    <property type="entry name" value="CM_II_prokaryot"/>
</dbReference>
<accession>A0ABX0XWK2</accession>
<sequence>MTATTVDAMNDNSAGAGSPDAHIASLRTRIDEIDETIIRLWQERAALSQEVGRTRVASGGTRLVLARERQILEKFRAVLGDDGVQLALLLLRAGRGPL</sequence>
<dbReference type="EMBL" id="JAATVY010000005">
    <property type="protein sequence ID" value="NJC70211.1"/>
    <property type="molecule type" value="Genomic_DNA"/>
</dbReference>
<dbReference type="GO" id="GO:0004106">
    <property type="term" value="F:chorismate mutase activity"/>
    <property type="evidence" value="ECO:0007669"/>
    <property type="project" value="UniProtKB-EC"/>
</dbReference>
<comment type="caution">
    <text evidence="3">The sequence shown here is derived from an EMBL/GenBank/DDBJ whole genome shotgun (WGS) entry which is preliminary data.</text>
</comment>
<proteinExistence type="predicted"/>
<dbReference type="SUPFAM" id="SSF48600">
    <property type="entry name" value="Chorismate mutase II"/>
    <property type="match status" value="1"/>
</dbReference>
<organism evidence="3 4">
    <name type="scientific">Planosporangium thailandense</name>
    <dbReference type="NCBI Taxonomy" id="765197"/>
    <lineage>
        <taxon>Bacteria</taxon>
        <taxon>Bacillati</taxon>
        <taxon>Actinomycetota</taxon>
        <taxon>Actinomycetes</taxon>
        <taxon>Micromonosporales</taxon>
        <taxon>Micromonosporaceae</taxon>
        <taxon>Planosporangium</taxon>
    </lineage>
</organism>
<reference evidence="3 4" key="1">
    <citation type="submission" date="2020-03" db="EMBL/GenBank/DDBJ databases">
        <title>WGS of the type strain of Planosporangium spp.</title>
        <authorList>
            <person name="Thawai C."/>
        </authorList>
    </citation>
    <scope>NUCLEOTIDE SEQUENCE [LARGE SCALE GENOMIC DNA]</scope>
    <source>
        <strain evidence="3 4">TBRC 5610</strain>
    </source>
</reference>
<evidence type="ECO:0000256" key="1">
    <source>
        <dbReference type="SAM" id="MobiDB-lite"/>
    </source>
</evidence>
<keyword evidence="3" id="KW-0413">Isomerase</keyword>
<evidence type="ECO:0000313" key="3">
    <source>
        <dbReference type="EMBL" id="NJC70211.1"/>
    </source>
</evidence>
<dbReference type="Proteomes" id="UP000722989">
    <property type="component" value="Unassembled WGS sequence"/>
</dbReference>
<keyword evidence="4" id="KW-1185">Reference proteome</keyword>
<evidence type="ECO:0000259" key="2">
    <source>
        <dbReference type="PROSITE" id="PS51168"/>
    </source>
</evidence>
<feature type="domain" description="Chorismate mutase" evidence="2">
    <location>
        <begin position="17"/>
        <end position="98"/>
    </location>
</feature>
<dbReference type="InterPro" id="IPR036979">
    <property type="entry name" value="CM_dom_sf"/>
</dbReference>
<feature type="compositionally biased region" description="Polar residues" evidence="1">
    <location>
        <begin position="1"/>
        <end position="15"/>
    </location>
</feature>
<dbReference type="NCBIfam" id="TIGR01808">
    <property type="entry name" value="CM_M_hiGC-arch"/>
    <property type="match status" value="1"/>
</dbReference>
<evidence type="ECO:0000313" key="4">
    <source>
        <dbReference type="Proteomes" id="UP000722989"/>
    </source>
</evidence>
<feature type="region of interest" description="Disordered" evidence="1">
    <location>
        <begin position="1"/>
        <end position="20"/>
    </location>
</feature>
<gene>
    <name evidence="3" type="ORF">HC031_10890</name>
</gene>
<dbReference type="NCBIfam" id="NF005894">
    <property type="entry name" value="PRK07857.1"/>
    <property type="match status" value="1"/>
</dbReference>